<dbReference type="AlphaFoldDB" id="A0A438CUX1"/>
<reference evidence="2 3" key="1">
    <citation type="journal article" date="2018" name="PLoS Genet.">
        <title>Population sequencing reveals clonal diversity and ancestral inbreeding in the grapevine cultivar Chardonnay.</title>
        <authorList>
            <person name="Roach M.J."/>
            <person name="Johnson D.L."/>
            <person name="Bohlmann J."/>
            <person name="van Vuuren H.J."/>
            <person name="Jones S.J."/>
            <person name="Pretorius I.S."/>
            <person name="Schmidt S.A."/>
            <person name="Borneman A.R."/>
        </authorList>
    </citation>
    <scope>NUCLEOTIDE SEQUENCE [LARGE SCALE GENOMIC DNA]</scope>
    <source>
        <strain evidence="3">cv. Chardonnay</strain>
        <tissue evidence="2">Leaf</tissue>
    </source>
</reference>
<comment type="caution">
    <text evidence="2">The sequence shown here is derived from an EMBL/GenBank/DDBJ whole genome shotgun (WGS) entry which is preliminary data.</text>
</comment>
<organism evidence="2 3">
    <name type="scientific">Vitis vinifera</name>
    <name type="common">Grape</name>
    <dbReference type="NCBI Taxonomy" id="29760"/>
    <lineage>
        <taxon>Eukaryota</taxon>
        <taxon>Viridiplantae</taxon>
        <taxon>Streptophyta</taxon>
        <taxon>Embryophyta</taxon>
        <taxon>Tracheophyta</taxon>
        <taxon>Spermatophyta</taxon>
        <taxon>Magnoliopsida</taxon>
        <taxon>eudicotyledons</taxon>
        <taxon>Gunneridae</taxon>
        <taxon>Pentapetalae</taxon>
        <taxon>rosids</taxon>
        <taxon>Vitales</taxon>
        <taxon>Vitaceae</taxon>
        <taxon>Viteae</taxon>
        <taxon>Vitis</taxon>
    </lineage>
</organism>
<feature type="region of interest" description="Disordered" evidence="1">
    <location>
        <begin position="76"/>
        <end position="102"/>
    </location>
</feature>
<evidence type="ECO:0000313" key="2">
    <source>
        <dbReference type="EMBL" id="RVW27005.1"/>
    </source>
</evidence>
<accession>A0A438CUX1</accession>
<evidence type="ECO:0000256" key="1">
    <source>
        <dbReference type="SAM" id="MobiDB-lite"/>
    </source>
</evidence>
<dbReference type="EMBL" id="QGNW01001970">
    <property type="protein sequence ID" value="RVW27005.1"/>
    <property type="molecule type" value="Genomic_DNA"/>
</dbReference>
<sequence>MWLRVEGFANKIKEWWQTHNFMDSPSFMLAKRLQPLKNDLKKWNKEVVGNVSARKDFALKLINHWDSVERLRPLSKEGKRSQKIAKDNHSHQAILEKTLRER</sequence>
<evidence type="ECO:0000313" key="3">
    <source>
        <dbReference type="Proteomes" id="UP000288805"/>
    </source>
</evidence>
<dbReference type="Proteomes" id="UP000288805">
    <property type="component" value="Unassembled WGS sequence"/>
</dbReference>
<protein>
    <submittedName>
        <fullName evidence="2">Uncharacterized protein</fullName>
    </submittedName>
</protein>
<name>A0A438CUX1_VITVI</name>
<proteinExistence type="predicted"/>
<feature type="compositionally biased region" description="Basic and acidic residues" evidence="1">
    <location>
        <begin position="76"/>
        <end position="90"/>
    </location>
</feature>
<gene>
    <name evidence="2" type="ORF">CK203_100470</name>
</gene>